<name>A0A0J9TAP7_PLAVI</name>
<sequence length="528" mass="58850">MALINFKERIHILLKLKESLIPQVDGNFVKDWEAEAMNYQVTSENIIVHLKDIYFIEGLITPISAQLTFLRINLQNYVNMSEKEKDKFKRLYVLAALGLIAKLKLILFFSTYINARENNRSKNFPVFSENYYNLEQYNCESNYEDKLNLINNGCEHCVNNDDEKNSSSFNQVDDYYTQFHACTDDYKENVFNMMALNNLVNCNSHLGNDKNVSDSEYVDNTVGIYDSCVDMSAKRMGSNHIGSNHVGSNHVGGIHVGGNHVGGNHVGGNHIGSNHIGSNHIGSNHIGSNHIGGNHIGSNHVSGSRVGSNHVGSNRVGGNRIGSNHHSGNSVRGNHVSGNHVGGNHIGGNHVGSNHVSGNHIGGNHHGGGQYNSLLLQGAEEYPPNVMTHFAVDKNEGLQNLPAATSKKRAAQMTQSQNKAANFLKSSHTLNGIKNGINDRMQSYNEQVNNEAQRFLQQNQDQISKYINNIHQNIHSNNEHVEFNSRKTNISNYYDYDNDSSQENNVLQSYSNKIYGLSDNVYKNSYFL</sequence>
<dbReference type="OrthoDB" id="392810at2759"/>
<keyword evidence="1" id="KW-0175">Coiled coil</keyword>
<dbReference type="AlphaFoldDB" id="A0A0J9TAP7"/>
<evidence type="ECO:0000256" key="2">
    <source>
        <dbReference type="SAM" id="Phobius"/>
    </source>
</evidence>
<feature type="transmembrane region" description="Helical" evidence="2">
    <location>
        <begin position="91"/>
        <end position="113"/>
    </location>
</feature>
<evidence type="ECO:0000313" key="3">
    <source>
        <dbReference type="EMBL" id="KMZ92565.1"/>
    </source>
</evidence>
<evidence type="ECO:0000313" key="4">
    <source>
        <dbReference type="Proteomes" id="UP000053776"/>
    </source>
</evidence>
<keyword evidence="2" id="KW-1133">Transmembrane helix</keyword>
<dbReference type="Proteomes" id="UP000053776">
    <property type="component" value="Unassembled WGS sequence"/>
</dbReference>
<protein>
    <submittedName>
        <fullName evidence="3">Uncharacterized protein</fullName>
    </submittedName>
</protein>
<dbReference type="EMBL" id="KQ235063">
    <property type="protein sequence ID" value="KMZ92565.1"/>
    <property type="molecule type" value="Genomic_DNA"/>
</dbReference>
<proteinExistence type="predicted"/>
<accession>A0A0J9TAP7</accession>
<keyword evidence="2" id="KW-0472">Membrane</keyword>
<reference evidence="3 4" key="1">
    <citation type="submission" date="2011-08" db="EMBL/GenBank/DDBJ databases">
        <title>The Genome Sequence of Plasmodium vivax Mauritania I.</title>
        <authorList>
            <consortium name="The Broad Institute Genome Sequencing Platform"/>
            <consortium name="The Broad Institute Genome Sequencing Center for Infectious Disease"/>
            <person name="Neafsey D."/>
            <person name="Carlton J."/>
            <person name="Barnwell J."/>
            <person name="Collins W."/>
            <person name="Escalante A."/>
            <person name="Mullikin J."/>
            <person name="Saul A."/>
            <person name="Guigo R."/>
            <person name="Camara F."/>
            <person name="Young S.K."/>
            <person name="Zeng Q."/>
            <person name="Gargeya S."/>
            <person name="Fitzgerald M."/>
            <person name="Haas B."/>
            <person name="Abouelleil A."/>
            <person name="Alvarado L."/>
            <person name="Arachchi H.M."/>
            <person name="Berlin A."/>
            <person name="Brown A."/>
            <person name="Chapman S.B."/>
            <person name="Chen Z."/>
            <person name="Dunbar C."/>
            <person name="Freedman E."/>
            <person name="Gearin G."/>
            <person name="Gellesch M."/>
            <person name="Goldberg J."/>
            <person name="Griggs A."/>
            <person name="Gujja S."/>
            <person name="Heiman D."/>
            <person name="Howarth C."/>
            <person name="Larson L."/>
            <person name="Lui A."/>
            <person name="MacDonald P.J.P."/>
            <person name="Montmayeur A."/>
            <person name="Murphy C."/>
            <person name="Neiman D."/>
            <person name="Pearson M."/>
            <person name="Priest M."/>
            <person name="Roberts A."/>
            <person name="Saif S."/>
            <person name="Shea T."/>
            <person name="Shenoy N."/>
            <person name="Sisk P."/>
            <person name="Stolte C."/>
            <person name="Sykes S."/>
            <person name="Wortman J."/>
            <person name="Nusbaum C."/>
            <person name="Birren B."/>
        </authorList>
    </citation>
    <scope>NUCLEOTIDE SEQUENCE [LARGE SCALE GENOMIC DNA]</scope>
    <source>
        <strain evidence="3 4">Mauritania I</strain>
    </source>
</reference>
<organism evidence="3 4">
    <name type="scientific">Plasmodium vivax Mauritania I</name>
    <dbReference type="NCBI Taxonomy" id="1035515"/>
    <lineage>
        <taxon>Eukaryota</taxon>
        <taxon>Sar</taxon>
        <taxon>Alveolata</taxon>
        <taxon>Apicomplexa</taxon>
        <taxon>Aconoidasida</taxon>
        <taxon>Haemosporida</taxon>
        <taxon>Plasmodiidae</taxon>
        <taxon>Plasmodium</taxon>
        <taxon>Plasmodium (Plasmodium)</taxon>
    </lineage>
</organism>
<keyword evidence="2" id="KW-0812">Transmembrane</keyword>
<feature type="coiled-coil region" evidence="1">
    <location>
        <begin position="434"/>
        <end position="465"/>
    </location>
</feature>
<gene>
    <name evidence="3" type="ORF">PVMG_01153</name>
</gene>
<evidence type="ECO:0000256" key="1">
    <source>
        <dbReference type="SAM" id="Coils"/>
    </source>
</evidence>